<dbReference type="KEGG" id="fls:GLV81_12320"/>
<proteinExistence type="predicted"/>
<dbReference type="SUPFAM" id="SSF53756">
    <property type="entry name" value="UDP-Glycosyltransferase/glycogen phosphorylase"/>
    <property type="match status" value="1"/>
</dbReference>
<keyword evidence="2" id="KW-1185">Reference proteome</keyword>
<organism evidence="1 2">
    <name type="scientific">Phnomibacter ginsenosidimutans</name>
    <dbReference type="NCBI Taxonomy" id="2676868"/>
    <lineage>
        <taxon>Bacteria</taxon>
        <taxon>Pseudomonadati</taxon>
        <taxon>Bacteroidota</taxon>
        <taxon>Chitinophagia</taxon>
        <taxon>Chitinophagales</taxon>
        <taxon>Chitinophagaceae</taxon>
        <taxon>Phnomibacter</taxon>
    </lineage>
</organism>
<sequence>MEKFIAAEKKKGLWKIYYPLICQLAKLAATNIAWIDKIDNLLNKQYAKNPAAPALEALLRQTKPDVILCTHQRVPQASTFAEVCKKLDIPFVTAIFSWDNLPKSRIAPQAHKYIVWSSYMKREMEWYYPTITQEDVIITGTPQFECYAKRALHQPKEEFLEQWNLPKDKKLVLLSGNDMTSPNDHYYFEDIADAIMQMPEAERPHLILRRAPVDASGRFDAFAMKYASILTTIDPLWTNPKSEKDGFASLPTFADVALLTNLCLHCDLVVNIGSTMGLDFAHFDKPAVYINYPKPYNADWYDIDFIYGLEHFRTLDGLDAVLWIKSKSDIVRVIQAGLNTPEAVATQRNEWKRKLTDDIPNASENIARLLLQLATDKKNNQ</sequence>
<evidence type="ECO:0000313" key="1">
    <source>
        <dbReference type="EMBL" id="QGW28781.1"/>
    </source>
</evidence>
<dbReference type="Proteomes" id="UP000426027">
    <property type="component" value="Chromosome"/>
</dbReference>
<accession>A0A6I6H2G4</accession>
<name>A0A6I6H2G4_9BACT</name>
<gene>
    <name evidence="1" type="ORF">GLV81_12320</name>
</gene>
<dbReference type="AlphaFoldDB" id="A0A6I6H2G4"/>
<reference evidence="1 2" key="1">
    <citation type="submission" date="2019-11" db="EMBL/GenBank/DDBJ databases">
        <authorList>
            <person name="Im W.T."/>
        </authorList>
    </citation>
    <scope>NUCLEOTIDE SEQUENCE [LARGE SCALE GENOMIC DNA]</scope>
    <source>
        <strain evidence="1 2">SB-02</strain>
    </source>
</reference>
<evidence type="ECO:0000313" key="2">
    <source>
        <dbReference type="Proteomes" id="UP000426027"/>
    </source>
</evidence>
<protein>
    <submittedName>
        <fullName evidence="1">Uncharacterized protein</fullName>
    </submittedName>
</protein>
<dbReference type="EMBL" id="CP046566">
    <property type="protein sequence ID" value="QGW28781.1"/>
    <property type="molecule type" value="Genomic_DNA"/>
</dbReference>